<evidence type="ECO:0000256" key="4">
    <source>
        <dbReference type="ARBA" id="ARBA00022475"/>
    </source>
</evidence>
<dbReference type="PROSITE" id="PS50850">
    <property type="entry name" value="MFS"/>
    <property type="match status" value="1"/>
</dbReference>
<keyword evidence="3 8" id="KW-0813">Transport</keyword>
<dbReference type="InterPro" id="IPR020846">
    <property type="entry name" value="MFS_dom"/>
</dbReference>
<evidence type="ECO:0000256" key="9">
    <source>
        <dbReference type="SAM" id="MobiDB-lite"/>
    </source>
</evidence>
<keyword evidence="5 8" id="KW-0812">Transmembrane</keyword>
<dbReference type="InterPro" id="IPR050171">
    <property type="entry name" value="MFS_Transporters"/>
</dbReference>
<dbReference type="PROSITE" id="PS01023">
    <property type="entry name" value="PTR2_2"/>
    <property type="match status" value="1"/>
</dbReference>
<feature type="transmembrane region" description="Helical" evidence="10">
    <location>
        <begin position="172"/>
        <end position="195"/>
    </location>
</feature>
<evidence type="ECO:0000259" key="11">
    <source>
        <dbReference type="PROSITE" id="PS50850"/>
    </source>
</evidence>
<feature type="transmembrane region" description="Helical" evidence="10">
    <location>
        <begin position="116"/>
        <end position="139"/>
    </location>
</feature>
<name>A0A3D9LE12_9MICC</name>
<feature type="transmembrane region" description="Helical" evidence="10">
    <location>
        <begin position="88"/>
        <end position="104"/>
    </location>
</feature>
<comment type="caution">
    <text evidence="12">The sequence shown here is derived from an EMBL/GenBank/DDBJ whole genome shotgun (WGS) entry which is preliminary data.</text>
</comment>
<feature type="compositionally biased region" description="Basic and acidic residues" evidence="9">
    <location>
        <begin position="19"/>
        <end position="37"/>
    </location>
</feature>
<feature type="domain" description="Major facilitator superfamily (MFS) profile" evidence="11">
    <location>
        <begin position="78"/>
        <end position="532"/>
    </location>
</feature>
<evidence type="ECO:0000256" key="6">
    <source>
        <dbReference type="ARBA" id="ARBA00022989"/>
    </source>
</evidence>
<keyword evidence="7 10" id="KW-0472">Membrane</keyword>
<evidence type="ECO:0000256" key="1">
    <source>
        <dbReference type="ARBA" id="ARBA00004651"/>
    </source>
</evidence>
<evidence type="ECO:0000256" key="7">
    <source>
        <dbReference type="ARBA" id="ARBA00023136"/>
    </source>
</evidence>
<dbReference type="CDD" id="cd17346">
    <property type="entry name" value="MFS_DtpA_like"/>
    <property type="match status" value="1"/>
</dbReference>
<dbReference type="InterPro" id="IPR000109">
    <property type="entry name" value="POT_fam"/>
</dbReference>
<organism evidence="12 13">
    <name type="scientific">Citricoccus muralis</name>
    <dbReference type="NCBI Taxonomy" id="169134"/>
    <lineage>
        <taxon>Bacteria</taxon>
        <taxon>Bacillati</taxon>
        <taxon>Actinomycetota</taxon>
        <taxon>Actinomycetes</taxon>
        <taxon>Micrococcales</taxon>
        <taxon>Micrococcaceae</taxon>
        <taxon>Citricoccus</taxon>
    </lineage>
</organism>
<evidence type="ECO:0000256" key="2">
    <source>
        <dbReference type="ARBA" id="ARBA00005982"/>
    </source>
</evidence>
<feature type="transmembrane region" description="Helical" evidence="10">
    <location>
        <begin position="207"/>
        <end position="230"/>
    </location>
</feature>
<proteinExistence type="inferred from homology"/>
<dbReference type="InterPro" id="IPR036259">
    <property type="entry name" value="MFS_trans_sf"/>
</dbReference>
<reference evidence="12 13" key="1">
    <citation type="submission" date="2018-07" db="EMBL/GenBank/DDBJ databases">
        <title>Sequencing the genomes of 1000 actinobacteria strains.</title>
        <authorList>
            <person name="Klenk H.-P."/>
        </authorList>
    </citation>
    <scope>NUCLEOTIDE SEQUENCE [LARGE SCALE GENOMIC DNA]</scope>
    <source>
        <strain evidence="12 13">DSM 14442</strain>
    </source>
</reference>
<feature type="transmembrane region" description="Helical" evidence="10">
    <location>
        <begin position="277"/>
        <end position="302"/>
    </location>
</feature>
<feature type="transmembrane region" description="Helical" evidence="10">
    <location>
        <begin position="507"/>
        <end position="527"/>
    </location>
</feature>
<dbReference type="EMBL" id="QREH01000001">
    <property type="protein sequence ID" value="REE03393.1"/>
    <property type="molecule type" value="Genomic_DNA"/>
</dbReference>
<dbReference type="GO" id="GO:0005886">
    <property type="term" value="C:plasma membrane"/>
    <property type="evidence" value="ECO:0007669"/>
    <property type="project" value="UniProtKB-SubCell"/>
</dbReference>
<dbReference type="PANTHER" id="PTHR23517">
    <property type="entry name" value="RESISTANCE PROTEIN MDTM, PUTATIVE-RELATED-RELATED"/>
    <property type="match status" value="1"/>
</dbReference>
<dbReference type="NCBIfam" id="TIGR00924">
    <property type="entry name" value="yjdL_sub1_fam"/>
    <property type="match status" value="1"/>
</dbReference>
<dbReference type="Pfam" id="PF00854">
    <property type="entry name" value="PTR2"/>
    <property type="match status" value="1"/>
</dbReference>
<keyword evidence="13" id="KW-1185">Reference proteome</keyword>
<evidence type="ECO:0000256" key="10">
    <source>
        <dbReference type="SAM" id="Phobius"/>
    </source>
</evidence>
<feature type="transmembrane region" description="Helical" evidence="10">
    <location>
        <begin position="148"/>
        <end position="166"/>
    </location>
</feature>
<protein>
    <submittedName>
        <fullName evidence="12">POT family proton-dependent oligopeptide transporter</fullName>
    </submittedName>
</protein>
<sequence>MTPPYARNGPDAPGFAKTGKQEHGIRVKKPSSHEPHELGQTGDPGLTHVTETRTAEPNAVDRNPSGRTFLGQPGPLANLFSVEMWERFSFYGMQGILLIYMYFQTTEGGLGIDEGVATGIVGAYGGMVYVFCILGGWVADRLIGSERAMFYSALLIMAGHIVLALVPGIPGLVLGLLLVAVGSGGLKANVANLVGHLYTREDPRRDAGFSIFYMGVNIGGLFGPLVTGWVQQSWGFHLGFGLAALGMGIGLLQYSVRRKDLPEDVHAVPDPLPRNQYPKWIVIAAVALVVVGVLLGTGVVHAGNLADVVVILAAAAAVAIFAYLLASSKVTGVERSRVIAFIPLFIGSAAFFALFQQQFTVITLYSDTRLDRDIFGWEMPIPWVQSINPVFIILFAPVFAWLWTRLGKRQPNTPVKFALGIALMGSAFLLFLPMVSTAAVPVLWIALILFAATMGELLVSPVGLSLSTKLAPVNFPVMMVALYNLSVALGTALAGSLAGFYSAENEGTYFGVLGAVTIGIGVLMLLVSKPIHKAMKGVD</sequence>
<dbReference type="InterPro" id="IPR018456">
    <property type="entry name" value="PTR2_symporter_CS"/>
</dbReference>
<feature type="transmembrane region" description="Helical" evidence="10">
    <location>
        <begin position="441"/>
        <end position="459"/>
    </location>
</feature>
<keyword evidence="6 10" id="KW-1133">Transmembrane helix</keyword>
<feature type="region of interest" description="Disordered" evidence="9">
    <location>
        <begin position="1"/>
        <end position="49"/>
    </location>
</feature>
<evidence type="ECO:0000256" key="5">
    <source>
        <dbReference type="ARBA" id="ARBA00022692"/>
    </source>
</evidence>
<dbReference type="GO" id="GO:1904680">
    <property type="term" value="F:peptide transmembrane transporter activity"/>
    <property type="evidence" value="ECO:0007669"/>
    <property type="project" value="InterPro"/>
</dbReference>
<dbReference type="InterPro" id="IPR005279">
    <property type="entry name" value="Dipep/tripep_permease"/>
</dbReference>
<dbReference type="AlphaFoldDB" id="A0A3D9LE12"/>
<feature type="transmembrane region" description="Helical" evidence="10">
    <location>
        <begin position="386"/>
        <end position="403"/>
    </location>
</feature>
<feature type="transmembrane region" description="Helical" evidence="10">
    <location>
        <begin position="415"/>
        <end position="435"/>
    </location>
</feature>
<dbReference type="Gene3D" id="1.20.1250.20">
    <property type="entry name" value="MFS general substrate transporter like domains"/>
    <property type="match status" value="1"/>
</dbReference>
<dbReference type="Proteomes" id="UP000256727">
    <property type="component" value="Unassembled WGS sequence"/>
</dbReference>
<evidence type="ECO:0000256" key="3">
    <source>
        <dbReference type="ARBA" id="ARBA00022448"/>
    </source>
</evidence>
<comment type="similarity">
    <text evidence="2 8">Belongs to the major facilitator superfamily. Proton-dependent oligopeptide transporter (POT/PTR) (TC 2.A.17) family.</text>
</comment>
<dbReference type="GO" id="GO:0006857">
    <property type="term" value="P:oligopeptide transport"/>
    <property type="evidence" value="ECO:0007669"/>
    <property type="project" value="InterPro"/>
</dbReference>
<dbReference type="SUPFAM" id="SSF103473">
    <property type="entry name" value="MFS general substrate transporter"/>
    <property type="match status" value="1"/>
</dbReference>
<dbReference type="PANTHER" id="PTHR23517:SF15">
    <property type="entry name" value="PROTON-DEPENDENT OLIGOPEPTIDE FAMILY TRANSPORT PROTEIN"/>
    <property type="match status" value="1"/>
</dbReference>
<keyword evidence="4" id="KW-1003">Cell membrane</keyword>
<evidence type="ECO:0000313" key="13">
    <source>
        <dbReference type="Proteomes" id="UP000256727"/>
    </source>
</evidence>
<accession>A0A3D9LE12</accession>
<feature type="transmembrane region" description="Helical" evidence="10">
    <location>
        <begin position="338"/>
        <end position="366"/>
    </location>
</feature>
<feature type="transmembrane region" description="Helical" evidence="10">
    <location>
        <begin position="308"/>
        <end position="326"/>
    </location>
</feature>
<feature type="transmembrane region" description="Helical" evidence="10">
    <location>
        <begin position="480"/>
        <end position="501"/>
    </location>
</feature>
<comment type="subcellular location">
    <subcellularLocation>
        <location evidence="1">Cell membrane</location>
        <topology evidence="1">Multi-pass membrane protein</topology>
    </subcellularLocation>
    <subcellularLocation>
        <location evidence="8">Membrane</location>
        <topology evidence="8">Multi-pass membrane protein</topology>
    </subcellularLocation>
</comment>
<evidence type="ECO:0000313" key="12">
    <source>
        <dbReference type="EMBL" id="REE03393.1"/>
    </source>
</evidence>
<dbReference type="OrthoDB" id="9772725at2"/>
<evidence type="ECO:0000256" key="8">
    <source>
        <dbReference type="RuleBase" id="RU003755"/>
    </source>
</evidence>
<feature type="transmembrane region" description="Helical" evidence="10">
    <location>
        <begin position="236"/>
        <end position="256"/>
    </location>
</feature>
<gene>
    <name evidence="12" type="ORF">C8E99_1200</name>
</gene>